<keyword evidence="2" id="KW-0560">Oxidoreductase</keyword>
<protein>
    <submittedName>
        <fullName evidence="4">Nitroreductase family protein</fullName>
    </submittedName>
</protein>
<feature type="domain" description="Nitroreductase" evidence="3">
    <location>
        <begin position="8"/>
        <end position="151"/>
    </location>
</feature>
<name>A0ABY7JS73_9FIRM</name>
<evidence type="ECO:0000259" key="3">
    <source>
        <dbReference type="Pfam" id="PF00881"/>
    </source>
</evidence>
<comment type="similarity">
    <text evidence="1">Belongs to the nitroreductase family.</text>
</comment>
<dbReference type="Gene3D" id="3.40.109.10">
    <property type="entry name" value="NADH Oxidase"/>
    <property type="match status" value="1"/>
</dbReference>
<dbReference type="Gene3D" id="2.20.180.10">
    <property type="entry name" value="putative fmn-dependent nitroreductase like domains"/>
    <property type="match status" value="1"/>
</dbReference>
<dbReference type="EMBL" id="CP114052">
    <property type="protein sequence ID" value="WAW15346.1"/>
    <property type="molecule type" value="Genomic_DNA"/>
</dbReference>
<dbReference type="InterPro" id="IPR000415">
    <property type="entry name" value="Nitroreductase-like"/>
</dbReference>
<dbReference type="Pfam" id="PF00881">
    <property type="entry name" value="Nitroreductase"/>
    <property type="match status" value="1"/>
</dbReference>
<dbReference type="PANTHER" id="PTHR43673:SF10">
    <property type="entry name" value="NADH DEHYDROGENASE_NAD(P)H NITROREDUCTASE XCC3605-RELATED"/>
    <property type="match status" value="1"/>
</dbReference>
<evidence type="ECO:0000256" key="2">
    <source>
        <dbReference type="ARBA" id="ARBA00023002"/>
    </source>
</evidence>
<dbReference type="PANTHER" id="PTHR43673">
    <property type="entry name" value="NAD(P)H NITROREDUCTASE YDGI-RELATED"/>
    <property type="match status" value="1"/>
</dbReference>
<proteinExistence type="inferred from homology"/>
<organism evidence="4 5">
    <name type="scientific">Peptostreptococcus equinus</name>
    <dbReference type="NCBI Taxonomy" id="3003601"/>
    <lineage>
        <taxon>Bacteria</taxon>
        <taxon>Bacillati</taxon>
        <taxon>Bacillota</taxon>
        <taxon>Clostridia</taxon>
        <taxon>Peptostreptococcales</taxon>
        <taxon>Peptostreptococcaceae</taxon>
        <taxon>Peptostreptococcus</taxon>
    </lineage>
</organism>
<evidence type="ECO:0000256" key="1">
    <source>
        <dbReference type="ARBA" id="ARBA00007118"/>
    </source>
</evidence>
<accession>A0ABY7JS73</accession>
<keyword evidence="5" id="KW-1185">Reference proteome</keyword>
<reference evidence="4" key="1">
    <citation type="submission" date="2022-12" db="EMBL/GenBank/DDBJ databases">
        <title>Peptostreptococcus.</title>
        <authorList>
            <person name="Lee S.H."/>
        </authorList>
    </citation>
    <scope>NUCLEOTIDE SEQUENCE</scope>
    <source>
        <strain evidence="4">CBA3647</strain>
    </source>
</reference>
<sequence length="189" mass="21625">MKFNELVRKNRTCRRFDESNEVKREDLMDIMETTRFAASGANKQPLRFLVVNSDEGNEKVFANIAWAGYLKEWPGPIEGERPRAYIVIAEDEKYAKAMGEDVGIAAQTIALAARDKGMAVCMFKAFRGKNIKEEFNLDKSINILMVIAIGYPVEEVVTDDIKLGEDIKYYRDEKEIHHVPKFTIDDIVL</sequence>
<dbReference type="Proteomes" id="UP001164187">
    <property type="component" value="Chromosome"/>
</dbReference>
<evidence type="ECO:0000313" key="5">
    <source>
        <dbReference type="Proteomes" id="UP001164187"/>
    </source>
</evidence>
<dbReference type="InterPro" id="IPR023312">
    <property type="entry name" value="Put_nitroreductase_C_bac"/>
</dbReference>
<dbReference type="RefSeq" id="WP_269312018.1">
    <property type="nucleotide sequence ID" value="NZ_CP114052.1"/>
</dbReference>
<gene>
    <name evidence="4" type="ORF">O0R46_02515</name>
</gene>
<evidence type="ECO:0000313" key="4">
    <source>
        <dbReference type="EMBL" id="WAW15346.1"/>
    </source>
</evidence>
<dbReference type="SUPFAM" id="SSF55469">
    <property type="entry name" value="FMN-dependent nitroreductase-like"/>
    <property type="match status" value="1"/>
</dbReference>
<dbReference type="CDD" id="cd02062">
    <property type="entry name" value="Nitro_FMN_reductase"/>
    <property type="match status" value="1"/>
</dbReference>
<dbReference type="InterPro" id="IPR029479">
    <property type="entry name" value="Nitroreductase"/>
</dbReference>